<protein>
    <submittedName>
        <fullName evidence="6">Aldehyde dehydrogenase</fullName>
    </submittedName>
</protein>
<evidence type="ECO:0000259" key="5">
    <source>
        <dbReference type="Pfam" id="PF00171"/>
    </source>
</evidence>
<dbReference type="OrthoDB" id="9812625at2"/>
<evidence type="ECO:0000256" key="3">
    <source>
        <dbReference type="PROSITE-ProRule" id="PRU10007"/>
    </source>
</evidence>
<evidence type="ECO:0000313" key="6">
    <source>
        <dbReference type="EMBL" id="PWE53418.1"/>
    </source>
</evidence>
<sequence>MNSHVQLARLPEDLVLPTKRGLYYGGNWHAGTGEEVEIFSPGTGQSLGKVTQASVADVDAAVAAAAIAFKEWRRVKPMERAKILRRVAEILRANSRELAFIDSAATGNPVREMMYDASVAAMGMEFYAGLVTEMKGSTVPMGPEMLNYSIRQPYGVVGKIIPFNHPIMFCGYRAAAPLAAGNTVVIKPPDQAPLSALRFAELIEGLFPDGVVNIVPGTREAGARLAEHPDVAKVALIGSVPAGRAVMKAASATVKSVMLELGGKNALIGFPDADPKEVAAGLVGGMNFTWCGQSCGSMSRAFIHDAIYDEVVAHVKELCDALKPGNPTDMETDMGAIVSKAQFDKIMNYIEIGKSEGGRLLCGGKRPDDPSLDNGYYILPTVFVDMDPTMTIAREEIFGPVTSVFRWSDYDQMMSDVNSVEYGLTCSIWTRNLDVAHRTAADVDAGFVWINQASMHFPGVSFGGFKQSGIGREEGIEELFAYSQEKSVTLKLKS</sequence>
<accession>A0A2U2DJG2</accession>
<dbReference type="Proteomes" id="UP000245252">
    <property type="component" value="Unassembled WGS sequence"/>
</dbReference>
<dbReference type="InterPro" id="IPR016161">
    <property type="entry name" value="Ald_DH/histidinol_DH"/>
</dbReference>
<dbReference type="AlphaFoldDB" id="A0A2U2DJG2"/>
<dbReference type="Pfam" id="PF00171">
    <property type="entry name" value="Aldedh"/>
    <property type="match status" value="1"/>
</dbReference>
<dbReference type="EMBL" id="QFBC01000016">
    <property type="protein sequence ID" value="PWE53418.1"/>
    <property type="molecule type" value="Genomic_DNA"/>
</dbReference>
<evidence type="ECO:0000256" key="1">
    <source>
        <dbReference type="ARBA" id="ARBA00009986"/>
    </source>
</evidence>
<comment type="caution">
    <text evidence="6">The sequence shown here is derived from an EMBL/GenBank/DDBJ whole genome shotgun (WGS) entry which is preliminary data.</text>
</comment>
<comment type="similarity">
    <text evidence="1 4">Belongs to the aldehyde dehydrogenase family.</text>
</comment>
<dbReference type="InterPro" id="IPR029510">
    <property type="entry name" value="Ald_DH_CS_GLU"/>
</dbReference>
<dbReference type="InterPro" id="IPR016163">
    <property type="entry name" value="Ald_DH_C"/>
</dbReference>
<dbReference type="InterPro" id="IPR015590">
    <property type="entry name" value="Aldehyde_DH_dom"/>
</dbReference>
<evidence type="ECO:0000313" key="7">
    <source>
        <dbReference type="Proteomes" id="UP000245252"/>
    </source>
</evidence>
<reference evidence="6 7" key="1">
    <citation type="submission" date="2018-05" db="EMBL/GenBank/DDBJ databases">
        <title>The draft genome of strain NS-104.</title>
        <authorList>
            <person name="Hang P."/>
            <person name="Jiang J."/>
        </authorList>
    </citation>
    <scope>NUCLEOTIDE SEQUENCE [LARGE SCALE GENOMIC DNA]</scope>
    <source>
        <strain evidence="6 7">NS-104</strain>
    </source>
</reference>
<dbReference type="PROSITE" id="PS00687">
    <property type="entry name" value="ALDEHYDE_DEHYDR_GLU"/>
    <property type="match status" value="1"/>
</dbReference>
<proteinExistence type="inferred from homology"/>
<dbReference type="RefSeq" id="WP_109461168.1">
    <property type="nucleotide sequence ID" value="NZ_QFBC01000016.1"/>
</dbReference>
<dbReference type="PANTHER" id="PTHR11699">
    <property type="entry name" value="ALDEHYDE DEHYDROGENASE-RELATED"/>
    <property type="match status" value="1"/>
</dbReference>
<dbReference type="Gene3D" id="3.40.309.10">
    <property type="entry name" value="Aldehyde Dehydrogenase, Chain A, domain 2"/>
    <property type="match status" value="1"/>
</dbReference>
<dbReference type="InterPro" id="IPR016162">
    <property type="entry name" value="Ald_DH_N"/>
</dbReference>
<dbReference type="GO" id="GO:0016620">
    <property type="term" value="F:oxidoreductase activity, acting on the aldehyde or oxo group of donors, NAD or NADP as acceptor"/>
    <property type="evidence" value="ECO:0007669"/>
    <property type="project" value="InterPro"/>
</dbReference>
<dbReference type="SUPFAM" id="SSF53720">
    <property type="entry name" value="ALDH-like"/>
    <property type="match status" value="1"/>
</dbReference>
<organism evidence="6 7">
    <name type="scientific">Metarhizobium album</name>
    <dbReference type="NCBI Taxonomy" id="2182425"/>
    <lineage>
        <taxon>Bacteria</taxon>
        <taxon>Pseudomonadati</taxon>
        <taxon>Pseudomonadota</taxon>
        <taxon>Alphaproteobacteria</taxon>
        <taxon>Hyphomicrobiales</taxon>
        <taxon>Rhizobiaceae</taxon>
        <taxon>Metarhizobium</taxon>
    </lineage>
</organism>
<dbReference type="Gene3D" id="3.40.605.10">
    <property type="entry name" value="Aldehyde Dehydrogenase, Chain A, domain 1"/>
    <property type="match status" value="1"/>
</dbReference>
<feature type="domain" description="Aldehyde dehydrogenase" evidence="5">
    <location>
        <begin position="28"/>
        <end position="488"/>
    </location>
</feature>
<evidence type="ECO:0000256" key="2">
    <source>
        <dbReference type="ARBA" id="ARBA00023002"/>
    </source>
</evidence>
<name>A0A2U2DJG2_9HYPH</name>
<evidence type="ECO:0000256" key="4">
    <source>
        <dbReference type="RuleBase" id="RU003345"/>
    </source>
</evidence>
<keyword evidence="2 4" id="KW-0560">Oxidoreductase</keyword>
<keyword evidence="7" id="KW-1185">Reference proteome</keyword>
<dbReference type="FunFam" id="3.40.605.10:FF:000007">
    <property type="entry name" value="NAD/NADP-dependent betaine aldehyde dehydrogenase"/>
    <property type="match status" value="1"/>
</dbReference>
<gene>
    <name evidence="6" type="ORF">DEM27_26080</name>
</gene>
<feature type="active site" evidence="3">
    <location>
        <position position="260"/>
    </location>
</feature>